<reference evidence="11" key="1">
    <citation type="submission" date="2022-11" db="UniProtKB">
        <authorList>
            <consortium name="WormBaseParasite"/>
        </authorList>
    </citation>
    <scope>IDENTIFICATION</scope>
</reference>
<dbReference type="Proteomes" id="UP000887540">
    <property type="component" value="Unplaced"/>
</dbReference>
<keyword evidence="4 9" id="KW-0732">Signal</keyword>
<comment type="catalytic activity">
    <reaction evidence="1">
        <text>a phosphate monoester + H2O = an alcohol + phosphate</text>
        <dbReference type="Rhea" id="RHEA:15017"/>
        <dbReference type="ChEBI" id="CHEBI:15377"/>
        <dbReference type="ChEBI" id="CHEBI:30879"/>
        <dbReference type="ChEBI" id="CHEBI:43474"/>
        <dbReference type="ChEBI" id="CHEBI:67140"/>
        <dbReference type="EC" id="3.1.3.2"/>
    </reaction>
</comment>
<sequence length="910" mass="103694">MLSTWARFFVFIQLLHVISADDLIFTQAVWRHGDRLPTETYPNDPLQEPQWIDLPDKGFQGFGQLTTKGMAQHFIMGQRLRSRYVHDTASPSGTNILSPLYKMHEIYIRSTDVNRTIISAMSNLIGMLNPGRDGLDYPSKTVWPNVSWPQSFIPIAVHTVNYNTDHLANPDADCTRQTLLWKMVTQTDEYKNLSALNQDFLQNISKICGTTINLDNLWTVHDAIFIKKDNNLTNATYLDPWLYANFDKITNLNNIMEDWNNGLNLSLYPDPKINFAVELPRIRGGALLGDIIFHMKTKRDCYINNTSDPKACTWINPLKYYVYSAHDTTLAALFSTFGFKKTAYDEDGYPMYSSTVTFELWKNSTDQTFYVRVWYWPLGLPEEEVTSQIVGCTVNCPLDTFVNRSQTFLPGDNGDAKEWCDYVDDLSPPTPSPSPSSIPADDLIFIQSVWRHGDRLPTETYPNDPLQEPQWIDLPDKGFQGFGQLTTKGMAQHFIMGQRLRSKYVKDNDTASPNGTHILSPLYKMHEMYIRSTDVNRTIISAMSNLIGMLNPGRDGLDYPSTNVWKNVSWPQSFIPIAVHTVNYNTDHLANPDADCTRQSLLWKMVTQTDEYKNLSALNQDFLQNISKICGTTINLDNLWTVHDSIFIKNDNNLTNATYLNPWLYTNFAQITSLNNILEDWNNGLDLSLYPDPKINFSVELPRIRGGALLGDIIFHMKTKRDCYMNQTSDPKACSWINPLKYYVYSAHDTTLAALFSTFGFKKTAYDENGYPMYSSTVTFELWRNSTDQTFYVRVWYWPLGLPEEEVTSQIVGCTVNCPLDTFVNRAQTFLPGDNGDAKEWCDYVDDLNPPTPSPSSMSSSKLESTSLSSGSSSKLDPTSPPSKSSSKLEPTLAIFIAILYFKWIIMKNF</sequence>
<dbReference type="GO" id="GO:0003993">
    <property type="term" value="F:acid phosphatase activity"/>
    <property type="evidence" value="ECO:0007669"/>
    <property type="project" value="UniProtKB-EC"/>
</dbReference>
<dbReference type="PANTHER" id="PTHR11567">
    <property type="entry name" value="ACID PHOSPHATASE-RELATED"/>
    <property type="match status" value="1"/>
</dbReference>
<evidence type="ECO:0000313" key="11">
    <source>
        <dbReference type="WBParaSite" id="ACRNAN_scaffold325.g12397.t1"/>
    </source>
</evidence>
<feature type="signal peptide" evidence="9">
    <location>
        <begin position="1"/>
        <end position="20"/>
    </location>
</feature>
<feature type="chain" id="PRO_5037525760" description="acid phosphatase" evidence="9">
    <location>
        <begin position="21"/>
        <end position="910"/>
    </location>
</feature>
<evidence type="ECO:0000256" key="8">
    <source>
        <dbReference type="SAM" id="MobiDB-lite"/>
    </source>
</evidence>
<dbReference type="CDD" id="cd07061">
    <property type="entry name" value="HP_HAP_like"/>
    <property type="match status" value="2"/>
</dbReference>
<dbReference type="Pfam" id="PF00328">
    <property type="entry name" value="His_Phos_2"/>
    <property type="match status" value="2"/>
</dbReference>
<evidence type="ECO:0000256" key="7">
    <source>
        <dbReference type="ARBA" id="ARBA00023180"/>
    </source>
</evidence>
<organism evidence="10 11">
    <name type="scientific">Acrobeloides nanus</name>
    <dbReference type="NCBI Taxonomy" id="290746"/>
    <lineage>
        <taxon>Eukaryota</taxon>
        <taxon>Metazoa</taxon>
        <taxon>Ecdysozoa</taxon>
        <taxon>Nematoda</taxon>
        <taxon>Chromadorea</taxon>
        <taxon>Rhabditida</taxon>
        <taxon>Tylenchina</taxon>
        <taxon>Cephalobomorpha</taxon>
        <taxon>Cephaloboidea</taxon>
        <taxon>Cephalobidae</taxon>
        <taxon>Acrobeloides</taxon>
    </lineage>
</organism>
<comment type="similarity">
    <text evidence="2">Belongs to the histidine acid phosphatase family.</text>
</comment>
<accession>A0A914DQL3</accession>
<dbReference type="SUPFAM" id="SSF53254">
    <property type="entry name" value="Phosphoglycerate mutase-like"/>
    <property type="match status" value="2"/>
</dbReference>
<evidence type="ECO:0000256" key="3">
    <source>
        <dbReference type="ARBA" id="ARBA00012646"/>
    </source>
</evidence>
<dbReference type="Gene3D" id="3.40.50.1240">
    <property type="entry name" value="Phosphoglycerate mutase-like"/>
    <property type="match status" value="2"/>
</dbReference>
<dbReference type="InterPro" id="IPR000560">
    <property type="entry name" value="His_Pase_clade-2"/>
</dbReference>
<name>A0A914DQL3_9BILA</name>
<protein>
    <recommendedName>
        <fullName evidence="3">acid phosphatase</fullName>
        <ecNumber evidence="3">3.1.3.2</ecNumber>
    </recommendedName>
</protein>
<dbReference type="WBParaSite" id="ACRNAN_scaffold325.g12397.t1">
    <property type="protein sequence ID" value="ACRNAN_scaffold325.g12397.t1"/>
    <property type="gene ID" value="ACRNAN_scaffold325.g12397"/>
</dbReference>
<evidence type="ECO:0000256" key="5">
    <source>
        <dbReference type="ARBA" id="ARBA00022801"/>
    </source>
</evidence>
<dbReference type="InterPro" id="IPR029033">
    <property type="entry name" value="His_PPase_superfam"/>
</dbReference>
<feature type="region of interest" description="Disordered" evidence="8">
    <location>
        <begin position="851"/>
        <end position="887"/>
    </location>
</feature>
<evidence type="ECO:0000256" key="1">
    <source>
        <dbReference type="ARBA" id="ARBA00000032"/>
    </source>
</evidence>
<dbReference type="InterPro" id="IPR050645">
    <property type="entry name" value="Histidine_acid_phosphatase"/>
</dbReference>
<evidence type="ECO:0000256" key="6">
    <source>
        <dbReference type="ARBA" id="ARBA00023157"/>
    </source>
</evidence>
<keyword evidence="5" id="KW-0378">Hydrolase</keyword>
<feature type="compositionally biased region" description="Low complexity" evidence="8">
    <location>
        <begin position="855"/>
        <end position="887"/>
    </location>
</feature>
<evidence type="ECO:0000313" key="10">
    <source>
        <dbReference type="Proteomes" id="UP000887540"/>
    </source>
</evidence>
<dbReference type="PANTHER" id="PTHR11567:SF211">
    <property type="entry name" value="PROSTATIC ACID PHOSPHATASE"/>
    <property type="match status" value="1"/>
</dbReference>
<proteinExistence type="inferred from homology"/>
<evidence type="ECO:0000256" key="9">
    <source>
        <dbReference type="SAM" id="SignalP"/>
    </source>
</evidence>
<evidence type="ECO:0000256" key="2">
    <source>
        <dbReference type="ARBA" id="ARBA00005375"/>
    </source>
</evidence>
<dbReference type="EC" id="3.1.3.2" evidence="3"/>
<keyword evidence="10" id="KW-1185">Reference proteome</keyword>
<dbReference type="PROSITE" id="PS00616">
    <property type="entry name" value="HIS_ACID_PHOSPHAT_1"/>
    <property type="match status" value="1"/>
</dbReference>
<dbReference type="AlphaFoldDB" id="A0A914DQL3"/>
<keyword evidence="6" id="KW-1015">Disulfide bond</keyword>
<evidence type="ECO:0000256" key="4">
    <source>
        <dbReference type="ARBA" id="ARBA00022729"/>
    </source>
</evidence>
<keyword evidence="7" id="KW-0325">Glycoprotein</keyword>
<dbReference type="InterPro" id="IPR033379">
    <property type="entry name" value="Acid_Pase_AS"/>
</dbReference>